<dbReference type="Proteomes" id="UP001501251">
    <property type="component" value="Unassembled WGS sequence"/>
</dbReference>
<dbReference type="EMBL" id="BAABAQ010000020">
    <property type="protein sequence ID" value="GAA4209640.1"/>
    <property type="molecule type" value="Genomic_DNA"/>
</dbReference>
<reference evidence="2" key="1">
    <citation type="journal article" date="2019" name="Int. J. Syst. Evol. Microbiol.">
        <title>The Global Catalogue of Microorganisms (GCM) 10K type strain sequencing project: providing services to taxonomists for standard genome sequencing and annotation.</title>
        <authorList>
            <consortium name="The Broad Institute Genomics Platform"/>
            <consortium name="The Broad Institute Genome Sequencing Center for Infectious Disease"/>
            <person name="Wu L."/>
            <person name="Ma J."/>
        </authorList>
    </citation>
    <scope>NUCLEOTIDE SEQUENCE [LARGE SCALE GENOMIC DNA]</scope>
    <source>
        <strain evidence="2">JCM 17388</strain>
    </source>
</reference>
<proteinExistence type="predicted"/>
<dbReference type="InterPro" id="IPR046193">
    <property type="entry name" value="DUF6221"/>
</dbReference>
<gene>
    <name evidence="1" type="ORF">GCM10022252_76450</name>
</gene>
<organism evidence="1 2">
    <name type="scientific">Streptosporangium oxazolinicum</name>
    <dbReference type="NCBI Taxonomy" id="909287"/>
    <lineage>
        <taxon>Bacteria</taxon>
        <taxon>Bacillati</taxon>
        <taxon>Actinomycetota</taxon>
        <taxon>Actinomycetes</taxon>
        <taxon>Streptosporangiales</taxon>
        <taxon>Streptosporangiaceae</taxon>
        <taxon>Streptosporangium</taxon>
    </lineage>
</organism>
<dbReference type="RefSeq" id="WP_344923229.1">
    <property type="nucleotide sequence ID" value="NZ_BAABAQ010000020.1"/>
</dbReference>
<comment type="caution">
    <text evidence="1">The sequence shown here is derived from an EMBL/GenBank/DDBJ whole genome shotgun (WGS) entry which is preliminary data.</text>
</comment>
<dbReference type="Pfam" id="PF19730">
    <property type="entry name" value="DUF6221"/>
    <property type="match status" value="1"/>
</dbReference>
<protein>
    <submittedName>
        <fullName evidence="1">Uncharacterized protein</fullName>
    </submittedName>
</protein>
<name>A0ABP8BL76_9ACTN</name>
<evidence type="ECO:0000313" key="2">
    <source>
        <dbReference type="Proteomes" id="UP001501251"/>
    </source>
</evidence>
<keyword evidence="2" id="KW-1185">Reference proteome</keyword>
<sequence length="126" mass="13424">MTGQNPMAVFVAARLDEDEWVARESRRTGPAPGDHELYVLDDDHRHNQIVISGPRALAEVEAKRRTLARHPGATASSECPGCAAHLDGTWVTPAGATCPQLADLAAPYADHPGYATLTTGQTGDPR</sequence>
<accession>A0ABP8BL76</accession>
<evidence type="ECO:0000313" key="1">
    <source>
        <dbReference type="EMBL" id="GAA4209640.1"/>
    </source>
</evidence>